<comment type="caution">
    <text evidence="1">The sequence shown here is derived from an EMBL/GenBank/DDBJ whole genome shotgun (WGS) entry which is preliminary data.</text>
</comment>
<dbReference type="AlphaFoldDB" id="A0A6I4VRT1"/>
<gene>
    <name evidence="1" type="ORF">GSM42_05250</name>
</gene>
<accession>A0A6I4VRT1</accession>
<keyword evidence="2" id="KW-1185">Reference proteome</keyword>
<name>A0A6I4VRT1_9BACL</name>
<proteinExistence type="predicted"/>
<dbReference type="Proteomes" id="UP000430692">
    <property type="component" value="Unassembled WGS sequence"/>
</dbReference>
<evidence type="ECO:0000313" key="1">
    <source>
        <dbReference type="EMBL" id="MXQ53148.1"/>
    </source>
</evidence>
<dbReference type="RefSeq" id="WP_160800513.1">
    <property type="nucleotide sequence ID" value="NZ_WUUL01000003.1"/>
</dbReference>
<reference evidence="1 2" key="1">
    <citation type="submission" date="2019-12" db="EMBL/GenBank/DDBJ databases">
        <title>Whole-genome analyses of novel actinobacteria.</title>
        <authorList>
            <person name="Sahin N."/>
            <person name="Saygin H."/>
        </authorList>
    </citation>
    <scope>NUCLEOTIDE SEQUENCE [LARGE SCALE GENOMIC DNA]</scope>
    <source>
        <strain evidence="1 2">KC615</strain>
    </source>
</reference>
<organism evidence="1 2">
    <name type="scientific">Shimazuella alba</name>
    <dbReference type="NCBI Taxonomy" id="2690964"/>
    <lineage>
        <taxon>Bacteria</taxon>
        <taxon>Bacillati</taxon>
        <taxon>Bacillota</taxon>
        <taxon>Bacilli</taxon>
        <taxon>Bacillales</taxon>
        <taxon>Thermoactinomycetaceae</taxon>
        <taxon>Shimazuella</taxon>
    </lineage>
</organism>
<evidence type="ECO:0000313" key="2">
    <source>
        <dbReference type="Proteomes" id="UP000430692"/>
    </source>
</evidence>
<sequence length="65" mass="7362">MTVVAETEEEAREITYQYVSKEENEAQAQAFLDEDNSRCVLVDLNKKGVIMVGHELGDCYYNGSK</sequence>
<dbReference type="EMBL" id="WUUL01000003">
    <property type="protein sequence ID" value="MXQ53148.1"/>
    <property type="molecule type" value="Genomic_DNA"/>
</dbReference>
<protein>
    <submittedName>
        <fullName evidence="1">Uncharacterized protein</fullName>
    </submittedName>
</protein>